<dbReference type="Pfam" id="PF08327">
    <property type="entry name" value="AHSA1"/>
    <property type="match status" value="1"/>
</dbReference>
<protein>
    <recommendedName>
        <fullName evidence="2">Activator of Hsp90 ATPase homologue 1/2-like C-terminal domain-containing protein</fullName>
    </recommendedName>
</protein>
<proteinExistence type="inferred from homology"/>
<accession>A0A3S1AK68</accession>
<evidence type="ECO:0000256" key="1">
    <source>
        <dbReference type="ARBA" id="ARBA00006817"/>
    </source>
</evidence>
<reference evidence="3" key="2">
    <citation type="journal article" date="2019" name="Genome Biol. Evol.">
        <title>Day and night: Metabolic profiles and evolutionary relationships of six axenic non-marine cyanobacteria.</title>
        <authorList>
            <person name="Will S.E."/>
            <person name="Henke P."/>
            <person name="Boedeker C."/>
            <person name="Huang S."/>
            <person name="Brinkmann H."/>
            <person name="Rohde M."/>
            <person name="Jarek M."/>
            <person name="Friedl T."/>
            <person name="Seufert S."/>
            <person name="Schumacher M."/>
            <person name="Overmann J."/>
            <person name="Neumann-Schaal M."/>
            <person name="Petersen J."/>
        </authorList>
    </citation>
    <scope>NUCLEOTIDE SEQUENCE [LARGE SCALE GENOMIC DNA]</scope>
    <source>
        <strain evidence="3">PCC 7102</strain>
    </source>
</reference>
<dbReference type="InterPro" id="IPR023393">
    <property type="entry name" value="START-like_dom_sf"/>
</dbReference>
<dbReference type="EMBL" id="RSCL01000015">
    <property type="protein sequence ID" value="RUT02790.1"/>
    <property type="molecule type" value="Genomic_DNA"/>
</dbReference>
<sequence>MVMSNISNLNLPNFSSLENLEKKLPPLHAAKAQTIIRDRWEQLVTNITLSAPVEDTWQALTDPNLLKYWLAVCHGSLDKVHTDCVLDFEDGEFFLCQPLVVQPPSQLQYLWRWLGIGQATTVTWQLEPTEQGTKVTVIEEALNPPWDWQTWNGEGWTGILEQLAAYLRTRIEWRWPWRRMGPYVQIELPAPVYLAWDQLFNPASLKYWLLVSQGEMAPTQSLNILMGDASGAIEMTVHEIIQPGQSAPSFLPYANFSLNRPAWQNSVAGRFWLEPAGWGRSLFQVFNYGWESLPAGLQLSERKILTRFWADTMQRASLMFTPSSIPAGPHNW</sequence>
<evidence type="ECO:0000313" key="3">
    <source>
        <dbReference type="EMBL" id="RUT02790.1"/>
    </source>
</evidence>
<name>A0A3S1AK68_9CYAN</name>
<comment type="similarity">
    <text evidence="1">Belongs to the AHA1 family.</text>
</comment>
<evidence type="ECO:0000259" key="2">
    <source>
        <dbReference type="Pfam" id="PF08327"/>
    </source>
</evidence>
<dbReference type="Gene3D" id="3.30.530.20">
    <property type="match status" value="1"/>
</dbReference>
<dbReference type="AlphaFoldDB" id="A0A3S1AK68"/>
<comment type="caution">
    <text evidence="3">The sequence shown here is derived from an EMBL/GenBank/DDBJ whole genome shotgun (WGS) entry which is preliminary data.</text>
</comment>
<dbReference type="Proteomes" id="UP000271624">
    <property type="component" value="Unassembled WGS sequence"/>
</dbReference>
<dbReference type="CDD" id="cd07814">
    <property type="entry name" value="SRPBCC_CalC_Aha1-like"/>
    <property type="match status" value="1"/>
</dbReference>
<dbReference type="SUPFAM" id="SSF55961">
    <property type="entry name" value="Bet v1-like"/>
    <property type="match status" value="2"/>
</dbReference>
<gene>
    <name evidence="3" type="ORF">DSM106972_057100</name>
</gene>
<reference evidence="3" key="1">
    <citation type="submission" date="2018-12" db="EMBL/GenBank/DDBJ databases">
        <authorList>
            <person name="Will S."/>
            <person name="Neumann-Schaal M."/>
            <person name="Henke P."/>
        </authorList>
    </citation>
    <scope>NUCLEOTIDE SEQUENCE</scope>
    <source>
        <strain evidence="3">PCC 7102</strain>
    </source>
</reference>
<dbReference type="InterPro" id="IPR013538">
    <property type="entry name" value="ASHA1/2-like_C"/>
</dbReference>
<evidence type="ECO:0000313" key="4">
    <source>
        <dbReference type="Proteomes" id="UP000271624"/>
    </source>
</evidence>
<keyword evidence="4" id="KW-1185">Reference proteome</keyword>
<feature type="domain" description="Activator of Hsp90 ATPase homologue 1/2-like C-terminal" evidence="2">
    <location>
        <begin position="51"/>
        <end position="167"/>
    </location>
</feature>
<organism evidence="3 4">
    <name type="scientific">Dulcicalothrix desertica PCC 7102</name>
    <dbReference type="NCBI Taxonomy" id="232991"/>
    <lineage>
        <taxon>Bacteria</taxon>
        <taxon>Bacillati</taxon>
        <taxon>Cyanobacteriota</taxon>
        <taxon>Cyanophyceae</taxon>
        <taxon>Nostocales</taxon>
        <taxon>Calotrichaceae</taxon>
        <taxon>Dulcicalothrix</taxon>
    </lineage>
</organism>